<organism evidence="7 8">
    <name type="scientific">Roseisolibacter agri</name>
    <dbReference type="NCBI Taxonomy" id="2014610"/>
    <lineage>
        <taxon>Bacteria</taxon>
        <taxon>Pseudomonadati</taxon>
        <taxon>Gemmatimonadota</taxon>
        <taxon>Gemmatimonadia</taxon>
        <taxon>Gemmatimonadales</taxon>
        <taxon>Gemmatimonadaceae</taxon>
        <taxon>Roseisolibacter</taxon>
    </lineage>
</organism>
<dbReference type="InterPro" id="IPR005895">
    <property type="entry name" value="ABC_transptr_haem_export_CcmA"/>
</dbReference>
<gene>
    <name evidence="7" type="ORF">rosag_08890</name>
</gene>
<dbReference type="SMART" id="SM00382">
    <property type="entry name" value="AAA"/>
    <property type="match status" value="1"/>
</dbReference>
<dbReference type="PROSITE" id="PS50893">
    <property type="entry name" value="ABC_TRANSPORTER_2"/>
    <property type="match status" value="1"/>
</dbReference>
<dbReference type="InterPro" id="IPR003593">
    <property type="entry name" value="AAA+_ATPase"/>
</dbReference>
<dbReference type="CDD" id="cd03230">
    <property type="entry name" value="ABC_DR_subfamily_A"/>
    <property type="match status" value="1"/>
</dbReference>
<name>A0AA37Q7E6_9BACT</name>
<dbReference type="PANTHER" id="PTHR43335:SF11">
    <property type="entry name" value="ABC TRANSPORTER RELATED"/>
    <property type="match status" value="1"/>
</dbReference>
<keyword evidence="4" id="KW-0201">Cytochrome c-type biogenesis</keyword>
<accession>A0AA37Q7E6</accession>
<dbReference type="Proteomes" id="UP001161325">
    <property type="component" value="Unassembled WGS sequence"/>
</dbReference>
<evidence type="ECO:0000313" key="8">
    <source>
        <dbReference type="Proteomes" id="UP001161325"/>
    </source>
</evidence>
<keyword evidence="8" id="KW-1185">Reference proteome</keyword>
<dbReference type="Gene3D" id="3.40.50.300">
    <property type="entry name" value="P-loop containing nucleotide triphosphate hydrolases"/>
    <property type="match status" value="1"/>
</dbReference>
<dbReference type="SUPFAM" id="SSF52540">
    <property type="entry name" value="P-loop containing nucleoside triphosphate hydrolases"/>
    <property type="match status" value="1"/>
</dbReference>
<comment type="similarity">
    <text evidence="1">Belongs to the ABC transporter superfamily.</text>
</comment>
<dbReference type="GO" id="GO:0022857">
    <property type="term" value="F:transmembrane transporter activity"/>
    <property type="evidence" value="ECO:0007669"/>
    <property type="project" value="InterPro"/>
</dbReference>
<comment type="caution">
    <text evidence="7">The sequence shown here is derived from an EMBL/GenBank/DDBJ whole genome shotgun (WGS) entry which is preliminary data.</text>
</comment>
<evidence type="ECO:0000313" key="7">
    <source>
        <dbReference type="EMBL" id="GLC24376.1"/>
    </source>
</evidence>
<dbReference type="NCBIfam" id="TIGR01189">
    <property type="entry name" value="ccmA"/>
    <property type="match status" value="1"/>
</dbReference>
<evidence type="ECO:0000256" key="4">
    <source>
        <dbReference type="ARBA" id="ARBA00022748"/>
    </source>
</evidence>
<reference evidence="7" key="1">
    <citation type="submission" date="2022-08" db="EMBL/GenBank/DDBJ databases">
        <title>Draft genome sequencing of Roseisolibacter agri AW1220.</title>
        <authorList>
            <person name="Tobiishi Y."/>
            <person name="Tonouchi A."/>
        </authorList>
    </citation>
    <scope>NUCLEOTIDE SEQUENCE</scope>
    <source>
        <strain evidence="7">AW1220</strain>
    </source>
</reference>
<evidence type="ECO:0000256" key="2">
    <source>
        <dbReference type="ARBA" id="ARBA00022448"/>
    </source>
</evidence>
<dbReference type="GO" id="GO:0016887">
    <property type="term" value="F:ATP hydrolysis activity"/>
    <property type="evidence" value="ECO:0007669"/>
    <property type="project" value="InterPro"/>
</dbReference>
<dbReference type="AlphaFoldDB" id="A0AA37Q7E6"/>
<proteinExistence type="inferred from homology"/>
<evidence type="ECO:0000256" key="1">
    <source>
        <dbReference type="ARBA" id="ARBA00005417"/>
    </source>
</evidence>
<keyword evidence="3" id="KW-0547">Nucleotide-binding</keyword>
<protein>
    <submittedName>
        <fullName evidence="7">ABC transporter ATP-binding protein</fullName>
    </submittedName>
</protein>
<dbReference type="GO" id="GO:0017004">
    <property type="term" value="P:cytochrome complex assembly"/>
    <property type="evidence" value="ECO:0007669"/>
    <property type="project" value="UniProtKB-KW"/>
</dbReference>
<dbReference type="InterPro" id="IPR027417">
    <property type="entry name" value="P-loop_NTPase"/>
</dbReference>
<evidence type="ECO:0000256" key="3">
    <source>
        <dbReference type="ARBA" id="ARBA00022741"/>
    </source>
</evidence>
<keyword evidence="5 7" id="KW-0067">ATP-binding</keyword>
<evidence type="ECO:0000259" key="6">
    <source>
        <dbReference type="PROSITE" id="PS50893"/>
    </source>
</evidence>
<evidence type="ECO:0000256" key="5">
    <source>
        <dbReference type="ARBA" id="ARBA00022840"/>
    </source>
</evidence>
<dbReference type="GO" id="GO:0005524">
    <property type="term" value="F:ATP binding"/>
    <property type="evidence" value="ECO:0007669"/>
    <property type="project" value="UniProtKB-KW"/>
</dbReference>
<keyword evidence="2" id="KW-0813">Transport</keyword>
<sequence length="216" mass="22593">MDGVTLAIAGGDCLALFGPNGAGKTTLLRMLAGLLSPSAGEARVGGQPIARDPEVRARVGLISHHAMLYAALTAQENVAFAARLYGLPDPEGAAREALARMRVLDRADTPVRRLSRGLQQRVSIARAMVHEPRVVLLDEPFTGLDEAGARALTDALTTLKAHGAALVLVTHNLTEGLALGTHVAVMQAGRLVLERPRAAVDDAAFAAEYRALVTAG</sequence>
<dbReference type="Pfam" id="PF00005">
    <property type="entry name" value="ABC_tran"/>
    <property type="match status" value="1"/>
</dbReference>
<dbReference type="InterPro" id="IPR003439">
    <property type="entry name" value="ABC_transporter-like_ATP-bd"/>
</dbReference>
<feature type="domain" description="ABC transporter" evidence="6">
    <location>
        <begin position="1"/>
        <end position="213"/>
    </location>
</feature>
<dbReference type="PANTHER" id="PTHR43335">
    <property type="entry name" value="ABC TRANSPORTER, ATP-BINDING PROTEIN"/>
    <property type="match status" value="1"/>
</dbReference>
<dbReference type="EMBL" id="BRXS01000001">
    <property type="protein sequence ID" value="GLC24376.1"/>
    <property type="molecule type" value="Genomic_DNA"/>
</dbReference>